<evidence type="ECO:0000256" key="1">
    <source>
        <dbReference type="ARBA" id="ARBA00005964"/>
    </source>
</evidence>
<reference evidence="4" key="1">
    <citation type="submission" date="2020-11" db="EMBL/GenBank/DDBJ databases">
        <authorList>
            <consortium name="DOE Joint Genome Institute"/>
            <person name="Ahrendt S."/>
            <person name="Riley R."/>
            <person name="Andreopoulos W."/>
            <person name="Labutti K."/>
            <person name="Pangilinan J."/>
            <person name="Ruiz-Duenas F.J."/>
            <person name="Barrasa J.M."/>
            <person name="Sanchez-Garcia M."/>
            <person name="Camarero S."/>
            <person name="Miyauchi S."/>
            <person name="Serrano A."/>
            <person name="Linde D."/>
            <person name="Babiker R."/>
            <person name="Drula E."/>
            <person name="Ayuso-Fernandez I."/>
            <person name="Pacheco R."/>
            <person name="Padilla G."/>
            <person name="Ferreira P."/>
            <person name="Barriuso J."/>
            <person name="Kellner H."/>
            <person name="Castanera R."/>
            <person name="Alfaro M."/>
            <person name="Ramirez L."/>
            <person name="Pisabarro A.G."/>
            <person name="Kuo A."/>
            <person name="Tritt A."/>
            <person name="Lipzen A."/>
            <person name="He G."/>
            <person name="Yan M."/>
            <person name="Ng V."/>
            <person name="Cullen D."/>
            <person name="Martin F."/>
            <person name="Rosso M.-N."/>
            <person name="Henrissat B."/>
            <person name="Hibbett D."/>
            <person name="Martinez A.T."/>
            <person name="Grigoriev I.V."/>
        </authorList>
    </citation>
    <scope>NUCLEOTIDE SEQUENCE</scope>
    <source>
        <strain evidence="4">CBS 506.95</strain>
    </source>
</reference>
<comment type="caution">
    <text evidence="4">The sequence shown here is derived from an EMBL/GenBank/DDBJ whole genome shotgun (WGS) entry which is preliminary data.</text>
</comment>
<dbReference type="Proteomes" id="UP000807306">
    <property type="component" value="Unassembled WGS sequence"/>
</dbReference>
<keyword evidence="2" id="KW-0378">Hydrolase</keyword>
<evidence type="ECO:0000313" key="4">
    <source>
        <dbReference type="EMBL" id="KAF9526700.1"/>
    </source>
</evidence>
<evidence type="ECO:0000313" key="5">
    <source>
        <dbReference type="Proteomes" id="UP000807306"/>
    </source>
</evidence>
<dbReference type="PANTHER" id="PTHR11559">
    <property type="entry name" value="CARBOXYLESTERASE"/>
    <property type="match status" value="1"/>
</dbReference>
<dbReference type="PROSITE" id="PS00122">
    <property type="entry name" value="CARBOXYLESTERASE_B_1"/>
    <property type="match status" value="1"/>
</dbReference>
<dbReference type="InterPro" id="IPR019826">
    <property type="entry name" value="Carboxylesterase_B_AS"/>
</dbReference>
<protein>
    <submittedName>
        <fullName evidence="4">Cholinesterase</fullName>
    </submittedName>
</protein>
<comment type="similarity">
    <text evidence="1">Belongs to the type-B carboxylesterase/lipase family.</text>
</comment>
<dbReference type="InterPro" id="IPR002018">
    <property type="entry name" value="CarbesteraseB"/>
</dbReference>
<dbReference type="InterPro" id="IPR050309">
    <property type="entry name" value="Type-B_Carboxylest/Lipase"/>
</dbReference>
<dbReference type="Pfam" id="PF00135">
    <property type="entry name" value="COesterase"/>
    <property type="match status" value="1"/>
</dbReference>
<dbReference type="AlphaFoldDB" id="A0A9P6JNI4"/>
<proteinExistence type="inferred from homology"/>
<dbReference type="PROSITE" id="PS51257">
    <property type="entry name" value="PROKAR_LIPOPROTEIN"/>
    <property type="match status" value="1"/>
</dbReference>
<evidence type="ECO:0000256" key="2">
    <source>
        <dbReference type="ARBA" id="ARBA00022801"/>
    </source>
</evidence>
<keyword evidence="5" id="KW-1185">Reference proteome</keyword>
<dbReference type="InterPro" id="IPR029058">
    <property type="entry name" value="AB_hydrolase_fold"/>
</dbReference>
<name>A0A9P6JNI4_9AGAR</name>
<dbReference type="SUPFAM" id="SSF53474">
    <property type="entry name" value="alpha/beta-Hydrolases"/>
    <property type="match status" value="1"/>
</dbReference>
<dbReference type="GO" id="GO:0016787">
    <property type="term" value="F:hydrolase activity"/>
    <property type="evidence" value="ECO:0007669"/>
    <property type="project" value="UniProtKB-KW"/>
</dbReference>
<sequence>MKLFVSVGVILAFSCNSNFSARVFAGAAATLGSDLHFLFHNDLNWPTAQDHNGTIFLATAMPHTKAVENCGKLNEGLLSTSGLYFKSDIQYLVQYLVHDEHALPTQAFWVAGQNPTDCQTYSLMGGLAARPCNTSLPTFCSQQAPYRPNTNVDQNPAFEFQVQSGNITFVGNRDHLSFRFLGIPYANPVQRFAYSNPYTTSTPVTLLVTRYGTPCPQSRIRQEDRLFLNIYTPYIPQNPAQANSKKKLKPVIVWIHGGALAFGESDSLAFDGGNMASRNDLVYVSINYRVGPLGFLTLNDGIVNGNFGVGDLVTALRWIQTHIAAFGGDSSRVTINGESAGGGLVRALLSSPPAFGLFRGAIAQSTPGGFKLRYNWNWDFPSIQEEYKIYDAPFIKSLGCDKSATSNILECLKKIPADSFFIITFRLKSSRSVVVDGHYITGSRLGVNGEAPVAQAHVIFGWMQDDGAAFLGSLPPINTTQKQNLIDVGVPIDLAEKIAANPKVFPPATGSNASFNIFNLTSRVLTAGAFACAAQAIVKSAAKHKVFPAVYSYSFDRSYSSGDENYASGACSPPQSVQFPLGDTSRPYFRCHGGELYYTAGTLGQVALPFRDSGDLLLSQITMDAWGSFARTFNPNPSFAYLVARGYDTSAEAFRQAAPWEPISGSVKLPLRLMDVPLGNAGWRDTKQCNLLGLPGTIFESPTESNTKYMTDQELE</sequence>
<evidence type="ECO:0000259" key="3">
    <source>
        <dbReference type="Pfam" id="PF00135"/>
    </source>
</evidence>
<feature type="domain" description="Carboxylesterase type B" evidence="3">
    <location>
        <begin position="179"/>
        <end position="648"/>
    </location>
</feature>
<dbReference type="EMBL" id="MU157868">
    <property type="protein sequence ID" value="KAF9526700.1"/>
    <property type="molecule type" value="Genomic_DNA"/>
</dbReference>
<accession>A0A9P6JNI4</accession>
<dbReference type="Gene3D" id="3.40.50.1820">
    <property type="entry name" value="alpha/beta hydrolase"/>
    <property type="match status" value="1"/>
</dbReference>
<organism evidence="4 5">
    <name type="scientific">Crepidotus variabilis</name>
    <dbReference type="NCBI Taxonomy" id="179855"/>
    <lineage>
        <taxon>Eukaryota</taxon>
        <taxon>Fungi</taxon>
        <taxon>Dikarya</taxon>
        <taxon>Basidiomycota</taxon>
        <taxon>Agaricomycotina</taxon>
        <taxon>Agaricomycetes</taxon>
        <taxon>Agaricomycetidae</taxon>
        <taxon>Agaricales</taxon>
        <taxon>Agaricineae</taxon>
        <taxon>Crepidotaceae</taxon>
        <taxon>Crepidotus</taxon>
    </lineage>
</organism>
<gene>
    <name evidence="4" type="ORF">CPB83DRAFT_769787</name>
</gene>
<dbReference type="OrthoDB" id="408631at2759"/>